<evidence type="ECO:0000256" key="10">
    <source>
        <dbReference type="SAM" id="MobiDB-lite"/>
    </source>
</evidence>
<dbReference type="EMBL" id="JBEDUW010000003">
    <property type="protein sequence ID" value="KAK9939896.1"/>
    <property type="molecule type" value="Genomic_DNA"/>
</dbReference>
<keyword evidence="4" id="KW-0378">Hydrolase</keyword>
<dbReference type="GO" id="GO:0016787">
    <property type="term" value="F:hydrolase activity"/>
    <property type="evidence" value="ECO:0007669"/>
    <property type="project" value="UniProtKB-KW"/>
</dbReference>
<keyword evidence="9" id="KW-0479">Metal-binding</keyword>
<feature type="compositionally biased region" description="Basic and acidic residues" evidence="10">
    <location>
        <begin position="240"/>
        <end position="252"/>
    </location>
</feature>
<proteinExistence type="inferred from homology"/>
<feature type="compositionally biased region" description="Basic and acidic residues" evidence="10">
    <location>
        <begin position="204"/>
        <end position="213"/>
    </location>
</feature>
<dbReference type="Proteomes" id="UP001457282">
    <property type="component" value="Unassembled WGS sequence"/>
</dbReference>
<keyword evidence="3" id="KW-0678">Repressor</keyword>
<evidence type="ECO:0000256" key="7">
    <source>
        <dbReference type="ARBA" id="ARBA00023163"/>
    </source>
</evidence>
<dbReference type="GO" id="GO:0006325">
    <property type="term" value="P:chromatin organization"/>
    <property type="evidence" value="ECO:0007669"/>
    <property type="project" value="UniProtKB-KW"/>
</dbReference>
<evidence type="ECO:0000256" key="6">
    <source>
        <dbReference type="ARBA" id="ARBA00023015"/>
    </source>
</evidence>
<evidence type="ECO:0000256" key="2">
    <source>
        <dbReference type="ARBA" id="ARBA00006673"/>
    </source>
</evidence>
<feature type="region of interest" description="Disordered" evidence="10">
    <location>
        <begin position="104"/>
        <end position="304"/>
    </location>
</feature>
<keyword evidence="9" id="KW-0862">Zinc</keyword>
<keyword evidence="13" id="KW-1185">Reference proteome</keyword>
<dbReference type="Gene3D" id="2.60.120.340">
    <property type="entry name" value="Nucleoplasmin core domain"/>
    <property type="match status" value="1"/>
</dbReference>
<feature type="compositionally biased region" description="Acidic residues" evidence="10">
    <location>
        <begin position="162"/>
        <end position="203"/>
    </location>
</feature>
<sequence>MEFWGVEVKAGEPLKVVPDQGNVVHLSQACLGESKKAATDSVIVYGHTGDKKLVLGHLIPGQIPQLSFDLVFDEEFELSHNWKSGSVHFAGYQSVMGDEYPFKFESESEEEAEEIPLIASENGKVEQKVESAKPAPAKSNAVKPESSGKHKVKIEELSKVDADEDDSASDMDGSEDGSVDEDEDDSSDDDDSEDDSDEEDEETPTPKKPESKKRAQVAASAVTPVSAKKAKIVTGTPQKTDGKKGGHTDTPHPAKKGKTPATDKSKAQTPKSAGGNFSCGSCSKSFGSDGALQSHNKAKHSAGK</sequence>
<dbReference type="Pfam" id="PF17800">
    <property type="entry name" value="NPL"/>
    <property type="match status" value="1"/>
</dbReference>
<evidence type="ECO:0000313" key="13">
    <source>
        <dbReference type="Proteomes" id="UP001457282"/>
    </source>
</evidence>
<dbReference type="InterPro" id="IPR013087">
    <property type="entry name" value="Znf_C2H2_type"/>
</dbReference>
<comment type="subcellular location">
    <subcellularLocation>
        <location evidence="1">Nucleus</location>
        <location evidence="1">Nucleolus</location>
    </subcellularLocation>
</comment>
<evidence type="ECO:0000256" key="4">
    <source>
        <dbReference type="ARBA" id="ARBA00022801"/>
    </source>
</evidence>
<evidence type="ECO:0000256" key="8">
    <source>
        <dbReference type="ARBA" id="ARBA00023242"/>
    </source>
</evidence>
<dbReference type="FunFam" id="2.60.120.340:FF:000004">
    <property type="entry name" value="Histone deacetylase HDT1"/>
    <property type="match status" value="1"/>
</dbReference>
<organism evidence="12 13">
    <name type="scientific">Rubus argutus</name>
    <name type="common">Southern blackberry</name>
    <dbReference type="NCBI Taxonomy" id="59490"/>
    <lineage>
        <taxon>Eukaryota</taxon>
        <taxon>Viridiplantae</taxon>
        <taxon>Streptophyta</taxon>
        <taxon>Embryophyta</taxon>
        <taxon>Tracheophyta</taxon>
        <taxon>Spermatophyta</taxon>
        <taxon>Magnoliopsida</taxon>
        <taxon>eudicotyledons</taxon>
        <taxon>Gunneridae</taxon>
        <taxon>Pentapetalae</taxon>
        <taxon>rosids</taxon>
        <taxon>fabids</taxon>
        <taxon>Rosales</taxon>
        <taxon>Rosaceae</taxon>
        <taxon>Rosoideae</taxon>
        <taxon>Rosoideae incertae sedis</taxon>
        <taxon>Rubus</taxon>
    </lineage>
</organism>
<dbReference type="PROSITE" id="PS50157">
    <property type="entry name" value="ZINC_FINGER_C2H2_2"/>
    <property type="match status" value="1"/>
</dbReference>
<comment type="caution">
    <text evidence="12">The sequence shown here is derived from an EMBL/GenBank/DDBJ whole genome shotgun (WGS) entry which is preliminary data.</text>
</comment>
<gene>
    <name evidence="12" type="ORF">M0R45_016576</name>
</gene>
<evidence type="ECO:0000313" key="12">
    <source>
        <dbReference type="EMBL" id="KAK9939896.1"/>
    </source>
</evidence>
<protein>
    <recommendedName>
        <fullName evidence="11">C2H2-type domain-containing protein</fullName>
    </recommendedName>
</protein>
<accession>A0AAW1XUD3</accession>
<evidence type="ECO:0000256" key="9">
    <source>
        <dbReference type="PROSITE-ProRule" id="PRU00042"/>
    </source>
</evidence>
<name>A0AAW1XUD3_RUBAR</name>
<dbReference type="InterPro" id="IPR041232">
    <property type="entry name" value="NPL"/>
</dbReference>
<evidence type="ECO:0000256" key="5">
    <source>
        <dbReference type="ARBA" id="ARBA00022853"/>
    </source>
</evidence>
<keyword evidence="6" id="KW-0805">Transcription regulation</keyword>
<keyword evidence="8" id="KW-0539">Nucleus</keyword>
<evidence type="ECO:0000256" key="1">
    <source>
        <dbReference type="ARBA" id="ARBA00004604"/>
    </source>
</evidence>
<keyword evidence="5" id="KW-0156">Chromatin regulator</keyword>
<evidence type="ECO:0000256" key="3">
    <source>
        <dbReference type="ARBA" id="ARBA00022491"/>
    </source>
</evidence>
<reference evidence="12 13" key="1">
    <citation type="journal article" date="2023" name="G3 (Bethesda)">
        <title>A chromosome-length genome assembly and annotation of blackberry (Rubus argutus, cv. 'Hillquist').</title>
        <authorList>
            <person name="Bruna T."/>
            <person name="Aryal R."/>
            <person name="Dudchenko O."/>
            <person name="Sargent D.J."/>
            <person name="Mead D."/>
            <person name="Buti M."/>
            <person name="Cavallini A."/>
            <person name="Hytonen T."/>
            <person name="Andres J."/>
            <person name="Pham M."/>
            <person name="Weisz D."/>
            <person name="Mascagni F."/>
            <person name="Usai G."/>
            <person name="Natali L."/>
            <person name="Bassil N."/>
            <person name="Fernandez G.E."/>
            <person name="Lomsadze A."/>
            <person name="Armour M."/>
            <person name="Olukolu B."/>
            <person name="Poorten T."/>
            <person name="Britton C."/>
            <person name="Davik J."/>
            <person name="Ashrafi H."/>
            <person name="Aiden E.L."/>
            <person name="Borodovsky M."/>
            <person name="Worthington M."/>
        </authorList>
    </citation>
    <scope>NUCLEOTIDE SEQUENCE [LARGE SCALE GENOMIC DNA]</scope>
    <source>
        <strain evidence="12">PI 553951</strain>
    </source>
</reference>
<keyword evidence="7" id="KW-0804">Transcription</keyword>
<dbReference type="AlphaFoldDB" id="A0AAW1XUD3"/>
<evidence type="ECO:0000259" key="11">
    <source>
        <dbReference type="PROSITE" id="PS50157"/>
    </source>
</evidence>
<feature type="compositionally biased region" description="Low complexity" evidence="10">
    <location>
        <begin position="274"/>
        <end position="290"/>
    </location>
</feature>
<comment type="similarity">
    <text evidence="2">Belongs to the histone deacetylase HD2 family.</text>
</comment>
<feature type="domain" description="C2H2-type" evidence="11">
    <location>
        <begin position="277"/>
        <end position="304"/>
    </location>
</feature>
<dbReference type="GO" id="GO:0008270">
    <property type="term" value="F:zinc ion binding"/>
    <property type="evidence" value="ECO:0007669"/>
    <property type="project" value="UniProtKB-KW"/>
</dbReference>
<dbReference type="PROSITE" id="PS00028">
    <property type="entry name" value="ZINC_FINGER_C2H2_1"/>
    <property type="match status" value="1"/>
</dbReference>
<keyword evidence="9" id="KW-0863">Zinc-finger</keyword>
<dbReference type="GO" id="GO:0005730">
    <property type="term" value="C:nucleolus"/>
    <property type="evidence" value="ECO:0007669"/>
    <property type="project" value="UniProtKB-SubCell"/>
</dbReference>